<proteinExistence type="evidence at transcript level"/>
<accession>A0A131XPC5</accession>
<evidence type="ECO:0000259" key="3">
    <source>
        <dbReference type="PROSITE" id="PS50195"/>
    </source>
</evidence>
<sequence length="502" mass="56362">MTVDLSVGAVPALYKEVHSLLNPNDRNEIDRELFGRLLTSTNLPKTTLDQVCEYSGAKQGPVTPTSLYRSLALVAIAQQGRQLDEKTLLNLEVLPHPSLPSPGELREKLGLTGRRMMSLDLKSGGPDPRILNTSYAQMVAQDTIRVTLVPEKKGIILKHVVYEVSSQRYQSRVERRYNDFVTLFDILVQRFPYRAVPQLPPKRAMADSHFIEERRRALRRFLTLVARHPILGLDKAVNIFLTFSGTDVQTRLKEYCKNVPDEFLTSEVARRSDELVSSDTTVQFAMAREQLRQVYICLSQLREASQRMVDRSKMAAVDILVVSKEFATLSNISKLESDWATGGNDAWNTVQKALRSLQGLLLPIHEAHSEQSLHEEEEVLEELNLFLDLLVAYKALCDRHESGVVLGHHKAINRMVKKSSNSFGAVDPMKQAQELEHRTQFSLHCVHLESQMVYAHMEALGGITRALVRIQANGHAKLGALWSSMAPAVATMVPNTGTQVPQ</sequence>
<name>A0A131XPC5_9ACAR</name>
<comment type="similarity">
    <text evidence="2">Belongs to the sorting nexin family.</text>
</comment>
<dbReference type="SMART" id="SM00312">
    <property type="entry name" value="PX"/>
    <property type="match status" value="1"/>
</dbReference>
<dbReference type="GO" id="GO:0031901">
    <property type="term" value="C:early endosome membrane"/>
    <property type="evidence" value="ECO:0007669"/>
    <property type="project" value="TreeGrafter"/>
</dbReference>
<dbReference type="GO" id="GO:0035091">
    <property type="term" value="F:phosphatidylinositol binding"/>
    <property type="evidence" value="ECO:0007669"/>
    <property type="project" value="InterPro"/>
</dbReference>
<dbReference type="InterPro" id="IPR028662">
    <property type="entry name" value="SNX8/Mvp1"/>
</dbReference>
<dbReference type="PANTHER" id="PTHR46571">
    <property type="entry name" value="SORTING NEXIN-8"/>
    <property type="match status" value="1"/>
</dbReference>
<dbReference type="EMBL" id="GEFH01001045">
    <property type="protein sequence ID" value="JAP67536.1"/>
    <property type="molecule type" value="mRNA"/>
</dbReference>
<dbReference type="Gene3D" id="1.20.1270.60">
    <property type="entry name" value="Arfaptin homology (AH) domain/BAR domain"/>
    <property type="match status" value="1"/>
</dbReference>
<reference evidence="4" key="1">
    <citation type="journal article" date="2017" name="Ticks Tick Borne Dis.">
        <title>An insight into the sialome of Hyalomma excavatum.</title>
        <authorList>
            <person name="Ribeiro J.M."/>
            <person name="Slovak M."/>
            <person name="Francischetti I.M."/>
        </authorList>
    </citation>
    <scope>NUCLEOTIDE SEQUENCE</scope>
    <source>
        <strain evidence="4">Samish</strain>
        <tissue evidence="4">Salivary glands</tissue>
    </source>
</reference>
<dbReference type="Pfam" id="PF00787">
    <property type="entry name" value="PX"/>
    <property type="match status" value="1"/>
</dbReference>
<dbReference type="CDD" id="cd06866">
    <property type="entry name" value="PX_SNX8_Mvp1p_like"/>
    <property type="match status" value="1"/>
</dbReference>
<dbReference type="InterPro" id="IPR001683">
    <property type="entry name" value="PX_dom"/>
</dbReference>
<protein>
    <submittedName>
        <fullName evidence="4">Putative sorting nexin</fullName>
    </submittedName>
</protein>
<dbReference type="SUPFAM" id="SSF64268">
    <property type="entry name" value="PX domain"/>
    <property type="match status" value="1"/>
</dbReference>
<evidence type="ECO:0000256" key="2">
    <source>
        <dbReference type="ARBA" id="ARBA00010883"/>
    </source>
</evidence>
<dbReference type="InterPro" id="IPR036871">
    <property type="entry name" value="PX_dom_sf"/>
</dbReference>
<dbReference type="PROSITE" id="PS50195">
    <property type="entry name" value="PX"/>
    <property type="match status" value="1"/>
</dbReference>
<dbReference type="InterPro" id="IPR035704">
    <property type="entry name" value="SNX8/Mvp1_PX"/>
</dbReference>
<dbReference type="InterPro" id="IPR027267">
    <property type="entry name" value="AH/BAR_dom_sf"/>
</dbReference>
<dbReference type="GO" id="GO:0034498">
    <property type="term" value="P:early endosome to Golgi transport"/>
    <property type="evidence" value="ECO:0007669"/>
    <property type="project" value="TreeGrafter"/>
</dbReference>
<comment type="subcellular location">
    <subcellularLocation>
        <location evidence="1">Membrane</location>
        <topology evidence="1">Peripheral membrane protein</topology>
        <orientation evidence="1">Cytoplasmic side</orientation>
    </subcellularLocation>
</comment>
<organism evidence="4">
    <name type="scientific">Hyalomma excavatum</name>
    <dbReference type="NCBI Taxonomy" id="257692"/>
    <lineage>
        <taxon>Eukaryota</taxon>
        <taxon>Metazoa</taxon>
        <taxon>Ecdysozoa</taxon>
        <taxon>Arthropoda</taxon>
        <taxon>Chelicerata</taxon>
        <taxon>Arachnida</taxon>
        <taxon>Acari</taxon>
        <taxon>Parasitiformes</taxon>
        <taxon>Ixodida</taxon>
        <taxon>Ixodoidea</taxon>
        <taxon>Ixodidae</taxon>
        <taxon>Hyalomminae</taxon>
        <taxon>Hyalomma</taxon>
    </lineage>
</organism>
<dbReference type="GO" id="GO:0006886">
    <property type="term" value="P:intracellular protein transport"/>
    <property type="evidence" value="ECO:0007669"/>
    <property type="project" value="TreeGrafter"/>
</dbReference>
<dbReference type="PANTHER" id="PTHR46571:SF1">
    <property type="entry name" value="SORTING NEXIN-8"/>
    <property type="match status" value="1"/>
</dbReference>
<evidence type="ECO:0000256" key="1">
    <source>
        <dbReference type="ARBA" id="ARBA00004287"/>
    </source>
</evidence>
<dbReference type="GO" id="GO:0005829">
    <property type="term" value="C:cytosol"/>
    <property type="evidence" value="ECO:0007669"/>
    <property type="project" value="GOC"/>
</dbReference>
<dbReference type="Gene3D" id="3.30.1520.10">
    <property type="entry name" value="Phox-like domain"/>
    <property type="match status" value="1"/>
</dbReference>
<dbReference type="AlphaFoldDB" id="A0A131XPC5"/>
<feature type="domain" description="PX" evidence="3">
    <location>
        <begin position="140"/>
        <end position="247"/>
    </location>
</feature>
<evidence type="ECO:0000313" key="4">
    <source>
        <dbReference type="EMBL" id="JAP67536.1"/>
    </source>
</evidence>